<dbReference type="InterPro" id="IPR035425">
    <property type="entry name" value="CENP-T/H4_C"/>
</dbReference>
<protein>
    <recommendedName>
        <fullName evidence="9">Histone H4</fullName>
    </recommendedName>
</protein>
<reference evidence="12 13" key="1">
    <citation type="journal article" date="2021" name="Hortic Res">
        <title>Chromosome-scale assembly of the Dendrobium chrysotoxum genome enhances the understanding of orchid evolution.</title>
        <authorList>
            <person name="Zhang Y."/>
            <person name="Zhang G.Q."/>
            <person name="Zhang D."/>
            <person name="Liu X.D."/>
            <person name="Xu X.Y."/>
            <person name="Sun W.H."/>
            <person name="Yu X."/>
            <person name="Zhu X."/>
            <person name="Wang Z.W."/>
            <person name="Zhao X."/>
            <person name="Zhong W.Y."/>
            <person name="Chen H."/>
            <person name="Yin W.L."/>
            <person name="Huang T."/>
            <person name="Niu S.C."/>
            <person name="Liu Z.J."/>
        </authorList>
    </citation>
    <scope>NUCLEOTIDE SEQUENCE [LARGE SCALE GENOMIC DNA]</scope>
    <source>
        <strain evidence="12">Lindl</strain>
    </source>
</reference>
<evidence type="ECO:0000313" key="12">
    <source>
        <dbReference type="EMBL" id="KAH0466544.1"/>
    </source>
</evidence>
<keyword evidence="8 9" id="KW-0544">Nucleosome core</keyword>
<keyword evidence="5 9" id="KW-0158">Chromosome</keyword>
<comment type="subunit">
    <text evidence="9">The nucleosome is a histone octamer containing two molecules each of H2A, H2B, H3 and H4 assembled in one H3-H4 heterotetramer and two H2A-H2B heterodimers. The octamer wraps approximately 147 bp of DNA.</text>
</comment>
<dbReference type="Gene3D" id="3.80.10.10">
    <property type="entry name" value="Ribonuclease Inhibitor"/>
    <property type="match status" value="1"/>
</dbReference>
<name>A0AAV7GYE1_DENCH</name>
<evidence type="ECO:0000256" key="9">
    <source>
        <dbReference type="RuleBase" id="RU000528"/>
    </source>
</evidence>
<dbReference type="GO" id="GO:0000786">
    <property type="term" value="C:nucleosome"/>
    <property type="evidence" value="ECO:0007669"/>
    <property type="project" value="UniProtKB-KW"/>
</dbReference>
<dbReference type="Proteomes" id="UP000775213">
    <property type="component" value="Unassembled WGS sequence"/>
</dbReference>
<keyword evidence="6 9" id="KW-0238">DNA-binding</keyword>
<comment type="caution">
    <text evidence="12">The sequence shown here is derived from an EMBL/GenBank/DDBJ whole genome shotgun (WGS) entry which is preliminary data.</text>
</comment>
<dbReference type="SMART" id="SM00417">
    <property type="entry name" value="H4"/>
    <property type="match status" value="1"/>
</dbReference>
<dbReference type="InterPro" id="IPR032675">
    <property type="entry name" value="LRR_dom_sf"/>
</dbReference>
<organism evidence="12 13">
    <name type="scientific">Dendrobium chrysotoxum</name>
    <name type="common">Orchid</name>
    <dbReference type="NCBI Taxonomy" id="161865"/>
    <lineage>
        <taxon>Eukaryota</taxon>
        <taxon>Viridiplantae</taxon>
        <taxon>Streptophyta</taxon>
        <taxon>Embryophyta</taxon>
        <taxon>Tracheophyta</taxon>
        <taxon>Spermatophyta</taxon>
        <taxon>Magnoliopsida</taxon>
        <taxon>Liliopsida</taxon>
        <taxon>Asparagales</taxon>
        <taxon>Orchidaceae</taxon>
        <taxon>Epidendroideae</taxon>
        <taxon>Malaxideae</taxon>
        <taxon>Dendrobiinae</taxon>
        <taxon>Dendrobium</taxon>
    </lineage>
</organism>
<comment type="similarity">
    <text evidence="4 9">Belongs to the histone H4 family.</text>
</comment>
<dbReference type="EMBL" id="JAGFBR010000005">
    <property type="protein sequence ID" value="KAH0466544.1"/>
    <property type="molecule type" value="Genomic_DNA"/>
</dbReference>
<dbReference type="GO" id="GO:0030527">
    <property type="term" value="F:structural constituent of chromatin"/>
    <property type="evidence" value="ECO:0007669"/>
    <property type="project" value="InterPro"/>
</dbReference>
<evidence type="ECO:0000256" key="8">
    <source>
        <dbReference type="ARBA" id="ARBA00023269"/>
    </source>
</evidence>
<dbReference type="FunFam" id="1.10.20.10:FF:000002">
    <property type="entry name" value="Histone H4"/>
    <property type="match status" value="1"/>
</dbReference>
<evidence type="ECO:0000256" key="10">
    <source>
        <dbReference type="SAM" id="MobiDB-lite"/>
    </source>
</evidence>
<dbReference type="InterPro" id="IPR001951">
    <property type="entry name" value="Histone_H4"/>
</dbReference>
<accession>A0AAV7GYE1</accession>
<dbReference type="AlphaFoldDB" id="A0AAV7GYE1"/>
<evidence type="ECO:0000256" key="3">
    <source>
        <dbReference type="ARBA" id="ARBA00004286"/>
    </source>
</evidence>
<evidence type="ECO:0000256" key="4">
    <source>
        <dbReference type="ARBA" id="ARBA00006564"/>
    </source>
</evidence>
<dbReference type="SUPFAM" id="SSF52058">
    <property type="entry name" value="L domain-like"/>
    <property type="match status" value="1"/>
</dbReference>
<proteinExistence type="inferred from homology"/>
<dbReference type="Pfam" id="PF15511">
    <property type="entry name" value="CENP-T_C"/>
    <property type="match status" value="1"/>
</dbReference>
<dbReference type="InterPro" id="IPR019809">
    <property type="entry name" value="Histone_H4_CS"/>
</dbReference>
<dbReference type="SUPFAM" id="SSF47113">
    <property type="entry name" value="Histone-fold"/>
    <property type="match status" value="1"/>
</dbReference>
<dbReference type="GO" id="GO:0005634">
    <property type="term" value="C:nucleus"/>
    <property type="evidence" value="ECO:0007669"/>
    <property type="project" value="UniProtKB-SubCell"/>
</dbReference>
<evidence type="ECO:0000256" key="2">
    <source>
        <dbReference type="ARBA" id="ARBA00004123"/>
    </source>
</evidence>
<dbReference type="InterPro" id="IPR009072">
    <property type="entry name" value="Histone-fold"/>
</dbReference>
<evidence type="ECO:0000259" key="11">
    <source>
        <dbReference type="Pfam" id="PF15511"/>
    </source>
</evidence>
<dbReference type="PANTHER" id="PTHR10484">
    <property type="entry name" value="HISTONE H4"/>
    <property type="match status" value="1"/>
</dbReference>
<comment type="function">
    <text evidence="1 9">Core component of nucleosome. Nucleosomes wrap and compact DNA into chromatin, limiting DNA accessibility to the cellular machineries which require DNA as a template. Histones thereby play a central role in transcription regulation, DNA repair, DNA replication and chromosomal stability. DNA accessibility is regulated via a complex set of post-translational modifications of histones, also called histone code, and nucleosome remodeling.</text>
</comment>
<feature type="compositionally biased region" description="Polar residues" evidence="10">
    <location>
        <begin position="265"/>
        <end position="285"/>
    </location>
</feature>
<evidence type="ECO:0000256" key="7">
    <source>
        <dbReference type="ARBA" id="ARBA00023242"/>
    </source>
</evidence>
<dbReference type="Pfam" id="PF00560">
    <property type="entry name" value="LRR_1"/>
    <property type="match status" value="1"/>
</dbReference>
<evidence type="ECO:0000256" key="5">
    <source>
        <dbReference type="ARBA" id="ARBA00022454"/>
    </source>
</evidence>
<evidence type="ECO:0000256" key="1">
    <source>
        <dbReference type="ARBA" id="ARBA00002001"/>
    </source>
</evidence>
<feature type="region of interest" description="Disordered" evidence="10">
    <location>
        <begin position="265"/>
        <end position="291"/>
    </location>
</feature>
<keyword evidence="7 9" id="KW-0539">Nucleus</keyword>
<sequence length="555" mass="62276">MSGRGKGGKGLGKGGAKRHRKVLRDNIQGITKPAIRRLARRGGVKRISGLIYEETRGVLKIFLENVIRDAVTYTEHARRKTVTAMDVVYALKRQGRTLYGFGVFWYPFERDVYMRFPLLLYRCNYVACCVLQVFDEAWALTGIGVKTPISIRKCLISKAILKCHGNWICSPELLDPAPISHDHSISGLIRSNSRSRSGIHLHSEPTPPPLLQISVRFHDSLPDETIADATLHDHSPLPLLPPLSSHDPMPDSALEATERPFCEVSKTSQLPQLTHDSSPTPLTTDSHFRPDPVSVIVPSTRTTQPLHHDLVRTDHEARLDFGVGCVEEDGLLQPLDLCFYRCSSLIHIRMGENYINVSIPKGLFSLHNIVQVELNNLSGEIFEEIIGMRILNYLNLSRNHLDSSIPQSISLMQSLTAVDFSYNNLSGLVPVISQFINFNALILCKAGRIEENEESKLIVYAYSFVIVCLCNNDKAVAYGAVISILSGEGSNETKVIIPRLTSQPTNKLQIQNKKKLVYLLREVYKIVKRQKRPLDLKIGNTFANRLHLSSFLRSF</sequence>
<feature type="domain" description="CENP-T/Histone H4 histone fold" evidence="11">
    <location>
        <begin position="45"/>
        <end position="96"/>
    </location>
</feature>
<gene>
    <name evidence="12" type="ORF">IEQ34_003782</name>
</gene>
<dbReference type="Gene3D" id="1.10.20.10">
    <property type="entry name" value="Histone, subunit A"/>
    <property type="match status" value="1"/>
</dbReference>
<evidence type="ECO:0000313" key="13">
    <source>
        <dbReference type="Proteomes" id="UP000775213"/>
    </source>
</evidence>
<evidence type="ECO:0000256" key="6">
    <source>
        <dbReference type="ARBA" id="ARBA00023125"/>
    </source>
</evidence>
<dbReference type="PROSITE" id="PS00047">
    <property type="entry name" value="HISTONE_H4"/>
    <property type="match status" value="1"/>
</dbReference>
<dbReference type="InterPro" id="IPR001611">
    <property type="entry name" value="Leu-rich_rpt"/>
</dbReference>
<keyword evidence="13" id="KW-1185">Reference proteome</keyword>
<dbReference type="CDD" id="cd22912">
    <property type="entry name" value="HFD_H4"/>
    <property type="match status" value="1"/>
</dbReference>
<dbReference type="GO" id="GO:0046982">
    <property type="term" value="F:protein heterodimerization activity"/>
    <property type="evidence" value="ECO:0007669"/>
    <property type="project" value="InterPro"/>
</dbReference>
<dbReference type="GO" id="GO:0003677">
    <property type="term" value="F:DNA binding"/>
    <property type="evidence" value="ECO:0007669"/>
    <property type="project" value="UniProtKB-KW"/>
</dbReference>
<comment type="subcellular location">
    <subcellularLocation>
        <location evidence="3">Chromosome</location>
    </subcellularLocation>
    <subcellularLocation>
        <location evidence="2">Nucleus</location>
    </subcellularLocation>
</comment>
<dbReference type="PRINTS" id="PR00623">
    <property type="entry name" value="HISTONEH4"/>
</dbReference>